<dbReference type="InterPro" id="IPR042104">
    <property type="entry name" value="PKS_dehydratase_sf"/>
</dbReference>
<feature type="compositionally biased region" description="Pro residues" evidence="4">
    <location>
        <begin position="173"/>
        <end position="186"/>
    </location>
</feature>
<evidence type="ECO:0000259" key="5">
    <source>
        <dbReference type="PROSITE" id="PS52019"/>
    </source>
</evidence>
<dbReference type="Gene3D" id="3.10.129.110">
    <property type="entry name" value="Polyketide synthase dehydratase"/>
    <property type="match status" value="1"/>
</dbReference>
<proteinExistence type="predicted"/>
<dbReference type="Pfam" id="PF08659">
    <property type="entry name" value="KR"/>
    <property type="match status" value="1"/>
</dbReference>
<dbReference type="InterPro" id="IPR013968">
    <property type="entry name" value="PKS_KR"/>
</dbReference>
<evidence type="ECO:0000256" key="2">
    <source>
        <dbReference type="ARBA" id="ARBA00023268"/>
    </source>
</evidence>
<dbReference type="InterPro" id="IPR036291">
    <property type="entry name" value="NAD(P)-bd_dom_sf"/>
</dbReference>
<dbReference type="Gene3D" id="3.40.50.720">
    <property type="entry name" value="NAD(P)-binding Rossmann-like Domain"/>
    <property type="match status" value="1"/>
</dbReference>
<feature type="region of interest" description="C-terminal hotdog fold" evidence="3">
    <location>
        <begin position="187"/>
        <end position="326"/>
    </location>
</feature>
<organism evidence="6 7">
    <name type="scientific">Streptomyces triticirhizae</name>
    <dbReference type="NCBI Taxonomy" id="2483353"/>
    <lineage>
        <taxon>Bacteria</taxon>
        <taxon>Bacillati</taxon>
        <taxon>Actinomycetota</taxon>
        <taxon>Actinomycetes</taxon>
        <taxon>Kitasatosporales</taxon>
        <taxon>Streptomycetaceae</taxon>
        <taxon>Streptomyces</taxon>
    </lineage>
</organism>
<dbReference type="InterPro" id="IPR049900">
    <property type="entry name" value="PKS_mFAS_DH"/>
</dbReference>
<keyword evidence="1" id="KW-0808">Transferase</keyword>
<dbReference type="Pfam" id="PF21089">
    <property type="entry name" value="PKS_DH_N"/>
    <property type="match status" value="1"/>
</dbReference>
<feature type="active site" description="Proton donor; for dehydratase activity" evidence="3">
    <location>
        <position position="246"/>
    </location>
</feature>
<dbReference type="GO" id="GO:0004312">
    <property type="term" value="F:fatty acid synthase activity"/>
    <property type="evidence" value="ECO:0007669"/>
    <property type="project" value="TreeGrafter"/>
</dbReference>
<keyword evidence="7" id="KW-1185">Reference proteome</keyword>
<dbReference type="Pfam" id="PF14765">
    <property type="entry name" value="PS-DH"/>
    <property type="match status" value="1"/>
</dbReference>
<feature type="domain" description="PKS/mFAS DH" evidence="5">
    <location>
        <begin position="62"/>
        <end position="326"/>
    </location>
</feature>
<evidence type="ECO:0000313" key="6">
    <source>
        <dbReference type="EMBL" id="RMI27408.1"/>
    </source>
</evidence>
<dbReference type="InterPro" id="IPR049552">
    <property type="entry name" value="PKS_DH_N"/>
</dbReference>
<dbReference type="InterPro" id="IPR049551">
    <property type="entry name" value="PKS_DH_C"/>
</dbReference>
<dbReference type="SMART" id="SM00822">
    <property type="entry name" value="PKS_KR"/>
    <property type="match status" value="1"/>
</dbReference>
<dbReference type="AlphaFoldDB" id="A0A3M2KYI8"/>
<dbReference type="InterPro" id="IPR020807">
    <property type="entry name" value="PKS_DH"/>
</dbReference>
<comment type="caution">
    <text evidence="6">The sequence shown here is derived from an EMBL/GenBank/DDBJ whole genome shotgun (WGS) entry which is preliminary data.</text>
</comment>
<dbReference type="CDD" id="cd08956">
    <property type="entry name" value="KR_3_FAS_SDR_x"/>
    <property type="match status" value="1"/>
</dbReference>
<dbReference type="EMBL" id="RFFJ01000363">
    <property type="protein sequence ID" value="RMI27408.1"/>
    <property type="molecule type" value="Genomic_DNA"/>
</dbReference>
<dbReference type="PROSITE" id="PS52019">
    <property type="entry name" value="PKS_MFAS_DH"/>
    <property type="match status" value="1"/>
</dbReference>
<keyword evidence="2" id="KW-0511">Multifunctional enzyme</keyword>
<dbReference type="SUPFAM" id="SSF51735">
    <property type="entry name" value="NAD(P)-binding Rossmann-fold domains"/>
    <property type="match status" value="2"/>
</dbReference>
<gene>
    <name evidence="6" type="ORF">EBN88_29615</name>
</gene>
<dbReference type="PANTHER" id="PTHR43775:SF51">
    <property type="entry name" value="INACTIVE PHENOLPHTHIOCEROL SYNTHESIS POLYKETIDE SYNTHASE TYPE I PKS1-RELATED"/>
    <property type="match status" value="1"/>
</dbReference>
<protein>
    <submittedName>
        <fullName evidence="6">SDR family NAD(P)-dependent oxidoreductase</fullName>
    </submittedName>
</protein>
<evidence type="ECO:0000256" key="3">
    <source>
        <dbReference type="PROSITE-ProRule" id="PRU01363"/>
    </source>
</evidence>
<dbReference type="InterPro" id="IPR050091">
    <property type="entry name" value="PKS_NRPS_Biosynth_Enz"/>
</dbReference>
<feature type="active site" description="Proton acceptor; for dehydratase activity" evidence="3">
    <location>
        <position position="94"/>
    </location>
</feature>
<dbReference type="PANTHER" id="PTHR43775">
    <property type="entry name" value="FATTY ACID SYNTHASE"/>
    <property type="match status" value="1"/>
</dbReference>
<evidence type="ECO:0000313" key="7">
    <source>
        <dbReference type="Proteomes" id="UP000278673"/>
    </source>
</evidence>
<dbReference type="RefSeq" id="WP_122400053.1">
    <property type="nucleotide sequence ID" value="NZ_RFFJ01000363.1"/>
</dbReference>
<feature type="non-terminal residue" evidence="6">
    <location>
        <position position="1"/>
    </location>
</feature>
<dbReference type="Gene3D" id="3.30.70.3290">
    <property type="match status" value="1"/>
</dbReference>
<name>A0A3M2KYI8_9ACTN</name>
<dbReference type="InterPro" id="IPR055123">
    <property type="entry name" value="SpnB-like_Rossmann"/>
</dbReference>
<evidence type="ECO:0000256" key="4">
    <source>
        <dbReference type="SAM" id="MobiDB-lite"/>
    </source>
</evidence>
<dbReference type="InterPro" id="IPR057326">
    <property type="entry name" value="KR_dom"/>
</dbReference>
<dbReference type="SMART" id="SM00826">
    <property type="entry name" value="PKS_DH"/>
    <property type="match status" value="1"/>
</dbReference>
<feature type="region of interest" description="Disordered" evidence="4">
    <location>
        <begin position="168"/>
        <end position="189"/>
    </location>
</feature>
<dbReference type="Proteomes" id="UP000278673">
    <property type="component" value="Unassembled WGS sequence"/>
</dbReference>
<reference evidence="6 7" key="1">
    <citation type="submission" date="2018-10" db="EMBL/GenBank/DDBJ databases">
        <title>Isolation, diversity and antifungal activity of actinobacteria from wheat.</title>
        <authorList>
            <person name="Han C."/>
        </authorList>
    </citation>
    <scope>NUCLEOTIDE SEQUENCE [LARGE SCALE GENOMIC DNA]</scope>
    <source>
        <strain evidence="6 7">NEAU-YY642</strain>
    </source>
</reference>
<sequence length="791" mass="82047">LRTNTPELTTYLTTLTHHPTTNWTTLTTTNTPNLPLPTYPFQRRAYWLRPSRAGDGADAPHHPFLTGRTALAHHNTVLYTGELSLADHPWLADHTIAGTVLFPATGFLDLVLHAADGATVEDLTIEAPLVLPERGGVQLQITVEDRALAVHARSNADEPWTRHATATLTNEPPATPEPPAAWPPPGAQAIPLDDTYPQLAQRGYDYGPTFQGLTALWREDDTLHAEIALPPDTPTAGHTLHPALLDAALHPLLVTNPDGGNLLPFAFTGVAAFTGTGAAEGPARLRVSVTPGGRDTAAFALADDAGRTVLRIEALAFRQASWERLRGGGSLLGIEWTRRELPAAPGGRWALVERPDGDGALAAACAAAAPGIEVTSYADLDAFGAALDGGAAVPDRVLLIDAPASEGDAGIDAAAVRERTVAALGAVRWWLADERLENTPLVVLTRGAVAAGSDEDAVAGLEQAAVWGLLRTAGTERPGRFVLLDHDGTPASLAALPRALGAADEPQLALRDGALTVPRLVRTAGEGPAMAGGFDPEGTVLVTGATGRLGRLVARDLAAEHGARHLLLVSRRGPAAEGADELRAELAALGAEAELVACDVADRAALAEVLAAVPADRPLTAVVHTAGTLDDGTIESLTPERLAAVLRPKVDAALNLHALTASRPLGAFVLFSSISGLIGAAGQANYAAANTFLDALAAHRRALGLPATSLAWGLWDQGGGMAESLGEADLLRMARAGVGSLTEDEGMALFDAALGRDEALLVPMRLDLAAARAQAEGGGQVPALLRALLPA</sequence>
<accession>A0A3M2KYI8</accession>
<dbReference type="GO" id="GO:0006633">
    <property type="term" value="P:fatty acid biosynthetic process"/>
    <property type="evidence" value="ECO:0007669"/>
    <property type="project" value="TreeGrafter"/>
</dbReference>
<feature type="non-terminal residue" evidence="6">
    <location>
        <position position="791"/>
    </location>
</feature>
<evidence type="ECO:0000256" key="1">
    <source>
        <dbReference type="ARBA" id="ARBA00022679"/>
    </source>
</evidence>
<feature type="region of interest" description="N-terminal hotdog fold" evidence="3">
    <location>
        <begin position="62"/>
        <end position="175"/>
    </location>
</feature>
<dbReference type="Pfam" id="PF22953">
    <property type="entry name" value="SpnB_Rossmann"/>
    <property type="match status" value="1"/>
</dbReference>